<evidence type="ECO:0000259" key="4">
    <source>
        <dbReference type="Pfam" id="PF00534"/>
    </source>
</evidence>
<dbReference type="InterPro" id="IPR001296">
    <property type="entry name" value="Glyco_trans_1"/>
</dbReference>
<dbReference type="InterPro" id="IPR028098">
    <property type="entry name" value="Glyco_trans_4-like_N"/>
</dbReference>
<dbReference type="Proteomes" id="UP001183794">
    <property type="component" value="Unassembled WGS sequence"/>
</dbReference>
<keyword evidence="2" id="KW-0328">Glycosyltransferase</keyword>
<accession>A0ABU2B323</accession>
<evidence type="ECO:0000313" key="7">
    <source>
        <dbReference type="Proteomes" id="UP001183794"/>
    </source>
</evidence>
<dbReference type="SUPFAM" id="SSF53756">
    <property type="entry name" value="UDP-Glycosyltransferase/glycogen phosphorylase"/>
    <property type="match status" value="1"/>
</dbReference>
<dbReference type="Pfam" id="PF00534">
    <property type="entry name" value="Glycos_transf_1"/>
    <property type="match status" value="1"/>
</dbReference>
<feature type="domain" description="Glycosyltransferase subfamily 4-like N-terminal" evidence="5">
    <location>
        <begin position="29"/>
        <end position="179"/>
    </location>
</feature>
<evidence type="ECO:0000313" key="6">
    <source>
        <dbReference type="EMBL" id="MDR7347999.1"/>
    </source>
</evidence>
<dbReference type="PANTHER" id="PTHR45947:SF3">
    <property type="entry name" value="SULFOQUINOVOSYL TRANSFERASE SQD2"/>
    <property type="match status" value="1"/>
</dbReference>
<organism evidence="6 7">
    <name type="scientific">Enteractinococcus fodinae</name>
    <dbReference type="NCBI Taxonomy" id="684663"/>
    <lineage>
        <taxon>Bacteria</taxon>
        <taxon>Bacillati</taxon>
        <taxon>Actinomycetota</taxon>
        <taxon>Actinomycetes</taxon>
        <taxon>Micrococcales</taxon>
        <taxon>Micrococcaceae</taxon>
    </lineage>
</organism>
<dbReference type="EMBL" id="JAVDYJ010000001">
    <property type="protein sequence ID" value="MDR7347999.1"/>
    <property type="molecule type" value="Genomic_DNA"/>
</dbReference>
<keyword evidence="3" id="KW-0808">Transferase</keyword>
<evidence type="ECO:0000259" key="5">
    <source>
        <dbReference type="Pfam" id="PF13579"/>
    </source>
</evidence>
<dbReference type="Gene3D" id="3.40.50.2000">
    <property type="entry name" value="Glycogen Phosphorylase B"/>
    <property type="match status" value="2"/>
</dbReference>
<sequence length="395" mass="43058">MRLDELDREKGKPRIVLGVTSFRSLKFLRGVGDYLASLGWDVHLVSSSQGGEGQSLNKNVTWHKINMSREPSPAQDLKALISWMRLFLILKPDVVSSGTPKAGLLGMLGAFATRIPKRTYHLRGLRLETESGLKLRLLRFIEKLTCAAATDVLADSPSLRDEAVRLGLVSPNKITTLGRGSSNGVDLNIFNPARKNSNTVRALRENLGLVPGVPVVGFVGRITRDKGVFELAAASRMLHDRGVPHQLLVIGSTELKEGVAPWRQAGLTGNRSPVLVGHVEDIENYYSLMDILALPTYREGMGNALLEAGALGLPTVSTRATGARDASVDGHTGIQVAARSHTELGAALEKLIESPQLRRTMGEAGVMFVHKYFDKENVLRQLAHYYSEGSSVKNR</sequence>
<dbReference type="PANTHER" id="PTHR45947">
    <property type="entry name" value="SULFOQUINOVOSYL TRANSFERASE SQD2"/>
    <property type="match status" value="1"/>
</dbReference>
<dbReference type="Pfam" id="PF13579">
    <property type="entry name" value="Glyco_trans_4_4"/>
    <property type="match status" value="1"/>
</dbReference>
<feature type="domain" description="Glycosyl transferase family 1" evidence="4">
    <location>
        <begin position="203"/>
        <end position="365"/>
    </location>
</feature>
<protein>
    <recommendedName>
        <fullName evidence="1">D-inositol 3-phosphate glycosyltransferase</fullName>
    </recommendedName>
</protein>
<dbReference type="InterPro" id="IPR050194">
    <property type="entry name" value="Glycosyltransferase_grp1"/>
</dbReference>
<evidence type="ECO:0000256" key="3">
    <source>
        <dbReference type="ARBA" id="ARBA00022679"/>
    </source>
</evidence>
<name>A0ABU2B323_9MICC</name>
<dbReference type="RefSeq" id="WP_310174762.1">
    <property type="nucleotide sequence ID" value="NZ_BAABHE010000002.1"/>
</dbReference>
<gene>
    <name evidence="6" type="ORF">J2S62_002256</name>
</gene>
<proteinExistence type="predicted"/>
<keyword evidence="7" id="KW-1185">Reference proteome</keyword>
<reference evidence="6 7" key="1">
    <citation type="submission" date="2023-07" db="EMBL/GenBank/DDBJ databases">
        <title>Sequencing the genomes of 1000 actinobacteria strains.</title>
        <authorList>
            <person name="Klenk H.-P."/>
        </authorList>
    </citation>
    <scope>NUCLEOTIDE SEQUENCE [LARGE SCALE GENOMIC DNA]</scope>
    <source>
        <strain evidence="6 7">DSM 22966</strain>
    </source>
</reference>
<evidence type="ECO:0000256" key="2">
    <source>
        <dbReference type="ARBA" id="ARBA00022676"/>
    </source>
</evidence>
<evidence type="ECO:0000256" key="1">
    <source>
        <dbReference type="ARBA" id="ARBA00021292"/>
    </source>
</evidence>
<dbReference type="CDD" id="cd03808">
    <property type="entry name" value="GT4_CapM-like"/>
    <property type="match status" value="1"/>
</dbReference>
<comment type="caution">
    <text evidence="6">The sequence shown here is derived from an EMBL/GenBank/DDBJ whole genome shotgun (WGS) entry which is preliminary data.</text>
</comment>